<evidence type="ECO:0000313" key="6">
    <source>
        <dbReference type="EMBL" id="ATG46823.1"/>
    </source>
</evidence>
<accession>A0A291G8F5</accession>
<dbReference type="EMBL" id="CP022196">
    <property type="protein sequence ID" value="ATG46823.1"/>
    <property type="molecule type" value="Genomic_DNA"/>
</dbReference>
<dbReference type="InterPro" id="IPR036390">
    <property type="entry name" value="WH_DNA-bd_sf"/>
</dbReference>
<dbReference type="Gene3D" id="1.10.10.10">
    <property type="entry name" value="Winged helix-like DNA-binding domain superfamily/Winged helix DNA-binding domain"/>
    <property type="match status" value="1"/>
</dbReference>
<evidence type="ECO:0000256" key="3">
    <source>
        <dbReference type="ARBA" id="ARBA00023125"/>
    </source>
</evidence>
<dbReference type="InterPro" id="IPR000847">
    <property type="entry name" value="LysR_HTH_N"/>
</dbReference>
<dbReference type="PANTHER" id="PTHR30537:SF26">
    <property type="entry name" value="GLYCINE CLEAVAGE SYSTEM TRANSCRIPTIONAL ACTIVATOR"/>
    <property type="match status" value="1"/>
</dbReference>
<keyword evidence="7" id="KW-1185">Reference proteome</keyword>
<dbReference type="PRINTS" id="PR00039">
    <property type="entry name" value="HTHLYSR"/>
</dbReference>
<dbReference type="Pfam" id="PF00126">
    <property type="entry name" value="HTH_1"/>
    <property type="match status" value="1"/>
</dbReference>
<dbReference type="InterPro" id="IPR036388">
    <property type="entry name" value="WH-like_DNA-bd_sf"/>
</dbReference>
<dbReference type="RefSeq" id="WP_096805005.1">
    <property type="nucleotide sequence ID" value="NZ_CP022196.1"/>
</dbReference>
<dbReference type="STRING" id="1758178.GCA_001550095_02824"/>
<keyword evidence="2" id="KW-0805">Transcription regulation</keyword>
<comment type="similarity">
    <text evidence="1">Belongs to the LysR transcriptional regulatory family.</text>
</comment>
<keyword evidence="3" id="KW-0238">DNA-binding</keyword>
<dbReference type="GO" id="GO:0006351">
    <property type="term" value="P:DNA-templated transcription"/>
    <property type="evidence" value="ECO:0007669"/>
    <property type="project" value="TreeGrafter"/>
</dbReference>
<dbReference type="SUPFAM" id="SSF53850">
    <property type="entry name" value="Periplasmic binding protein-like II"/>
    <property type="match status" value="1"/>
</dbReference>
<dbReference type="OrthoDB" id="9813056at2"/>
<proteinExistence type="inferred from homology"/>
<evidence type="ECO:0000313" key="7">
    <source>
        <dbReference type="Proteomes" id="UP000217935"/>
    </source>
</evidence>
<dbReference type="KEGG" id="ceh:CEW89_04155"/>
<dbReference type="Proteomes" id="UP000217935">
    <property type="component" value="Chromosome"/>
</dbReference>
<dbReference type="PROSITE" id="PS50931">
    <property type="entry name" value="HTH_LYSR"/>
    <property type="match status" value="1"/>
</dbReference>
<dbReference type="SUPFAM" id="SSF46785">
    <property type="entry name" value="Winged helix' DNA-binding domain"/>
    <property type="match status" value="1"/>
</dbReference>
<dbReference type="GO" id="GO:0043565">
    <property type="term" value="F:sequence-specific DNA binding"/>
    <property type="evidence" value="ECO:0007669"/>
    <property type="project" value="TreeGrafter"/>
</dbReference>
<reference evidence="6 7" key="1">
    <citation type="submission" date="2017-06" db="EMBL/GenBank/DDBJ databases">
        <title>Celeribacter sp. TSPH2 complete genome sequence.</title>
        <authorList>
            <person name="Woo J.-H."/>
            <person name="Kim H.-S."/>
        </authorList>
    </citation>
    <scope>NUCLEOTIDE SEQUENCE [LARGE SCALE GENOMIC DNA]</scope>
    <source>
        <strain evidence="6 7">TSPH2</strain>
    </source>
</reference>
<sequence length="303" mass="33702">MNRPLPPLYALRAFEAAARTGSATGAAAELNVTQSAVSKHIKTLEAHFGRKLFHRHGPRLEVTPQGQIFAEGLKHGFKQIEDACRVFQSERNVLRIKAPSTLTMRWLLDSVSRFRAGAPGFDVQISSVWMDIDTVDFFTEPYDCAILLGSGQFGSGTRSAKLFDEWLIPICAPSMSRDLGRDLGKYDLIHPSPDRRDWRRWLGRTGMSELADISQGQVFDTLEQGNAAAMAGHGLSIGDLVLTSSALSGGQLVAPFPKAVRTGDGYFMVWPERCRKRRYVQRFLEFLGGDVPVCRRPELTFLD</sequence>
<name>A0A291G8F5_9RHOB</name>
<organism evidence="6 7">
    <name type="scientific">Celeribacter ethanolicus</name>
    <dbReference type="NCBI Taxonomy" id="1758178"/>
    <lineage>
        <taxon>Bacteria</taxon>
        <taxon>Pseudomonadati</taxon>
        <taxon>Pseudomonadota</taxon>
        <taxon>Alphaproteobacteria</taxon>
        <taxon>Rhodobacterales</taxon>
        <taxon>Roseobacteraceae</taxon>
        <taxon>Celeribacter</taxon>
    </lineage>
</organism>
<dbReference type="InterPro" id="IPR005119">
    <property type="entry name" value="LysR_subst-bd"/>
</dbReference>
<dbReference type="Gene3D" id="3.40.190.10">
    <property type="entry name" value="Periplasmic binding protein-like II"/>
    <property type="match status" value="2"/>
</dbReference>
<dbReference type="InterPro" id="IPR058163">
    <property type="entry name" value="LysR-type_TF_proteobact-type"/>
</dbReference>
<dbReference type="PANTHER" id="PTHR30537">
    <property type="entry name" value="HTH-TYPE TRANSCRIPTIONAL REGULATOR"/>
    <property type="match status" value="1"/>
</dbReference>
<gene>
    <name evidence="6" type="ORF">CEW89_04155</name>
</gene>
<evidence type="ECO:0000256" key="2">
    <source>
        <dbReference type="ARBA" id="ARBA00023015"/>
    </source>
</evidence>
<dbReference type="GO" id="GO:0003700">
    <property type="term" value="F:DNA-binding transcription factor activity"/>
    <property type="evidence" value="ECO:0007669"/>
    <property type="project" value="InterPro"/>
</dbReference>
<dbReference type="AlphaFoldDB" id="A0A291G8F5"/>
<evidence type="ECO:0000256" key="4">
    <source>
        <dbReference type="ARBA" id="ARBA00023163"/>
    </source>
</evidence>
<keyword evidence="4" id="KW-0804">Transcription</keyword>
<protein>
    <submittedName>
        <fullName evidence="6">LysR family transcriptional regulator</fullName>
    </submittedName>
</protein>
<evidence type="ECO:0000256" key="1">
    <source>
        <dbReference type="ARBA" id="ARBA00009437"/>
    </source>
</evidence>
<feature type="domain" description="HTH lysR-type" evidence="5">
    <location>
        <begin position="6"/>
        <end position="63"/>
    </location>
</feature>
<evidence type="ECO:0000259" key="5">
    <source>
        <dbReference type="PROSITE" id="PS50931"/>
    </source>
</evidence>
<dbReference type="Pfam" id="PF03466">
    <property type="entry name" value="LysR_substrate"/>
    <property type="match status" value="1"/>
</dbReference>